<comment type="caution">
    <text evidence="2">The sequence shown here is derived from an EMBL/GenBank/DDBJ whole genome shotgun (WGS) entry which is preliminary data.</text>
</comment>
<accession>A0A820EIE6</accession>
<dbReference type="InterPro" id="IPR032135">
    <property type="entry name" value="DUF4817"/>
</dbReference>
<dbReference type="EMBL" id="CAJOAX010031902">
    <property type="protein sequence ID" value="CAF4249159.1"/>
    <property type="molecule type" value="Genomic_DNA"/>
</dbReference>
<feature type="domain" description="DUF4817" evidence="1">
    <location>
        <begin position="8"/>
        <end position="51"/>
    </location>
</feature>
<evidence type="ECO:0000313" key="2">
    <source>
        <dbReference type="EMBL" id="CAF4249159.1"/>
    </source>
</evidence>
<dbReference type="AlphaFoldDB" id="A0A820EIE6"/>
<dbReference type="Proteomes" id="UP000663823">
    <property type="component" value="Unassembled WGS sequence"/>
</dbReference>
<protein>
    <recommendedName>
        <fullName evidence="1">DUF4817 domain-containing protein</fullName>
    </recommendedName>
</protein>
<evidence type="ECO:0000259" key="1">
    <source>
        <dbReference type="Pfam" id="PF16087"/>
    </source>
</evidence>
<proteinExistence type="predicted"/>
<organism evidence="2 3">
    <name type="scientific">Rotaria sordida</name>
    <dbReference type="NCBI Taxonomy" id="392033"/>
    <lineage>
        <taxon>Eukaryota</taxon>
        <taxon>Metazoa</taxon>
        <taxon>Spiralia</taxon>
        <taxon>Gnathifera</taxon>
        <taxon>Rotifera</taxon>
        <taxon>Eurotatoria</taxon>
        <taxon>Bdelloidea</taxon>
        <taxon>Philodinida</taxon>
        <taxon>Philodinidae</taxon>
        <taxon>Rotaria</taxon>
    </lineage>
</organism>
<feature type="non-terminal residue" evidence="2">
    <location>
        <position position="51"/>
    </location>
</feature>
<dbReference type="Pfam" id="PF16087">
    <property type="entry name" value="DUF4817"/>
    <property type="match status" value="1"/>
</dbReference>
<sequence length="51" mass="6130">MSKSFRLSLREKTEIVKWYVIYQNTAEVARQFQNRFDHISPTSKNILSLVR</sequence>
<gene>
    <name evidence="2" type="ORF">OTI717_LOCUS40376</name>
</gene>
<name>A0A820EIE6_9BILA</name>
<reference evidence="2" key="1">
    <citation type="submission" date="2021-02" db="EMBL/GenBank/DDBJ databases">
        <authorList>
            <person name="Nowell W R."/>
        </authorList>
    </citation>
    <scope>NUCLEOTIDE SEQUENCE</scope>
</reference>
<evidence type="ECO:0000313" key="3">
    <source>
        <dbReference type="Proteomes" id="UP000663823"/>
    </source>
</evidence>